<dbReference type="Gene3D" id="3.40.30.10">
    <property type="entry name" value="Glutaredoxin"/>
    <property type="match status" value="1"/>
</dbReference>
<dbReference type="InterPro" id="IPR036282">
    <property type="entry name" value="Glutathione-S-Trfase_C_sf"/>
</dbReference>
<sequence length="200" mass="21946">MKLISASPSPFARKVRVLLHETGQSDAVEVVDVMTTATNTNPEVAAANPAGKVPALVREDGPTVYDSRVICRFLDAKYAAGLYPESRIFDTLTLEATADAMMDAALLMVYEHRVRPPEKVFDGWVDAQWGKVARCVEAVNGRWMSHLNGPLDMSHIAMGCALGYLDFRLPDRNWREGAGALDDWFAVFSARESMTATAPV</sequence>
<dbReference type="Proteomes" id="UP000051401">
    <property type="component" value="Unassembled WGS sequence"/>
</dbReference>
<reference evidence="2 4" key="1">
    <citation type="submission" date="2015-04" db="EMBL/GenBank/DDBJ databases">
        <title>The draft genome sequence of Roseovarius indicus B108T.</title>
        <authorList>
            <person name="Li G."/>
            <person name="Lai Q."/>
            <person name="Shao Z."/>
            <person name="Yan P."/>
        </authorList>
    </citation>
    <scope>NUCLEOTIDE SEQUENCE [LARGE SCALE GENOMIC DNA]</scope>
    <source>
        <strain evidence="2 4">B108</strain>
    </source>
</reference>
<dbReference type="PANTHER" id="PTHR43968">
    <property type="match status" value="1"/>
</dbReference>
<evidence type="ECO:0000313" key="4">
    <source>
        <dbReference type="Proteomes" id="UP000051401"/>
    </source>
</evidence>
<dbReference type="SUPFAM" id="SSF47616">
    <property type="entry name" value="GST C-terminal domain-like"/>
    <property type="match status" value="1"/>
</dbReference>
<dbReference type="STRING" id="540747.SAMN04488031_102121"/>
<dbReference type="PATRIC" id="fig|540747.5.peg.991"/>
<dbReference type="InterPro" id="IPR036249">
    <property type="entry name" value="Thioredoxin-like_sf"/>
</dbReference>
<dbReference type="PROSITE" id="PS50404">
    <property type="entry name" value="GST_NTER"/>
    <property type="match status" value="1"/>
</dbReference>
<dbReference type="OrthoDB" id="9795329at2"/>
<dbReference type="SUPFAM" id="SSF52833">
    <property type="entry name" value="Thioredoxin-like"/>
    <property type="match status" value="1"/>
</dbReference>
<dbReference type="RefSeq" id="WP_057817436.1">
    <property type="nucleotide sequence ID" value="NZ_CP031598.1"/>
</dbReference>
<dbReference type="GO" id="GO:0005737">
    <property type="term" value="C:cytoplasm"/>
    <property type="evidence" value="ECO:0007669"/>
    <property type="project" value="TreeGrafter"/>
</dbReference>
<dbReference type="EMBL" id="LAXI01000011">
    <property type="protein sequence ID" value="KRS16798.1"/>
    <property type="molecule type" value="Genomic_DNA"/>
</dbReference>
<dbReference type="InterPro" id="IPR050983">
    <property type="entry name" value="GST_Omega/HSP26"/>
</dbReference>
<dbReference type="Pfam" id="PF13410">
    <property type="entry name" value="GST_C_2"/>
    <property type="match status" value="1"/>
</dbReference>
<evidence type="ECO:0000313" key="3">
    <source>
        <dbReference type="EMBL" id="QEW24304.1"/>
    </source>
</evidence>
<dbReference type="KEGG" id="rid:RIdsm_00081"/>
<proteinExistence type="predicted"/>
<dbReference type="Pfam" id="PF13409">
    <property type="entry name" value="GST_N_2"/>
    <property type="match status" value="1"/>
</dbReference>
<reference evidence="3 5" key="2">
    <citation type="submission" date="2018-08" db="EMBL/GenBank/DDBJ databases">
        <title>Genetic Globetrotter - A new plasmid hitch-hiking vast phylogenetic and geographic distances.</title>
        <authorList>
            <person name="Vollmers J."/>
            <person name="Petersen J."/>
        </authorList>
    </citation>
    <scope>NUCLEOTIDE SEQUENCE [LARGE SCALE GENOMIC DNA]</scope>
    <source>
        <strain evidence="3 5">DSM 26383</strain>
    </source>
</reference>
<keyword evidence="2" id="KW-0808">Transferase</keyword>
<evidence type="ECO:0000313" key="2">
    <source>
        <dbReference type="EMBL" id="KRS16798.1"/>
    </source>
</evidence>
<keyword evidence="4" id="KW-1185">Reference proteome</keyword>
<feature type="domain" description="GST N-terminal" evidence="1">
    <location>
        <begin position="1"/>
        <end position="82"/>
    </location>
</feature>
<name>A0A0T5P789_9RHOB</name>
<evidence type="ECO:0000259" key="1">
    <source>
        <dbReference type="PROSITE" id="PS50404"/>
    </source>
</evidence>
<dbReference type="InterPro" id="IPR004045">
    <property type="entry name" value="Glutathione_S-Trfase_N"/>
</dbReference>
<evidence type="ECO:0000313" key="5">
    <source>
        <dbReference type="Proteomes" id="UP000325785"/>
    </source>
</evidence>
<dbReference type="AlphaFoldDB" id="A0A0T5P789"/>
<accession>A0A0T5P789</accession>
<dbReference type="EMBL" id="CP031598">
    <property type="protein sequence ID" value="QEW24304.1"/>
    <property type="molecule type" value="Genomic_DNA"/>
</dbReference>
<protein>
    <submittedName>
        <fullName evidence="2">Glutathione S-transferase</fullName>
    </submittedName>
    <submittedName>
        <fullName evidence="3">Putative GST-like protein YibF</fullName>
    </submittedName>
</protein>
<dbReference type="GO" id="GO:0016740">
    <property type="term" value="F:transferase activity"/>
    <property type="evidence" value="ECO:0007669"/>
    <property type="project" value="UniProtKB-KW"/>
</dbReference>
<dbReference type="CDD" id="cd03205">
    <property type="entry name" value="GST_C_6"/>
    <property type="match status" value="1"/>
</dbReference>
<dbReference type="Proteomes" id="UP000325785">
    <property type="component" value="Chromosome"/>
</dbReference>
<organism evidence="2 4">
    <name type="scientific">Roseovarius indicus</name>
    <dbReference type="NCBI Taxonomy" id="540747"/>
    <lineage>
        <taxon>Bacteria</taxon>
        <taxon>Pseudomonadati</taxon>
        <taxon>Pseudomonadota</taxon>
        <taxon>Alphaproteobacteria</taxon>
        <taxon>Rhodobacterales</taxon>
        <taxon>Roseobacteraceae</taxon>
        <taxon>Roseovarius</taxon>
    </lineage>
</organism>
<dbReference type="Gene3D" id="1.20.1050.10">
    <property type="match status" value="1"/>
</dbReference>
<gene>
    <name evidence="3" type="primary">yibF_1</name>
    <name evidence="3" type="ORF">RIdsm_00081</name>
    <name evidence="2" type="ORF">XM52_16340</name>
</gene>
<dbReference type="CDD" id="cd03049">
    <property type="entry name" value="GST_N_3"/>
    <property type="match status" value="1"/>
</dbReference>
<dbReference type="PANTHER" id="PTHR43968:SF6">
    <property type="entry name" value="GLUTATHIONE S-TRANSFERASE OMEGA"/>
    <property type="match status" value="1"/>
</dbReference>